<proteinExistence type="predicted"/>
<feature type="coiled-coil region" evidence="1">
    <location>
        <begin position="266"/>
        <end position="300"/>
    </location>
</feature>
<sequence>MYAKPVGHARKALKATFLQHQRKSEKSKKRDLSEAENGDDRSPETGAEPEAEQEPAAKRNKKKKKASAGEDGKEERAKKKHKKTPKNLTGYVSTVSQWAKLHTYDPDPTWFGRKLEIIKKIAKCIQKATHPGTGSREKEAGWFLATKNAKEINVDIEAIKAWANSKALAGISKSRVKRRDGNRGRQVRNEGFVPNLTIAIAQTCSVRHFSWKTEKEIEHCFYGVAAKTVSAAMQFTHFYNLIKQEGRSRPWHTSRAFEMGVSAGLVAKSTADVKGLEEMKEKAQKRLMQARDLKRKVKHNSTSPVMTNTREKAIEDLQDEIFVESEDEESEDEDDEDEEVEDSDSGKDDCAVDFDDPNFADIDLTNDIDGDIKKVLLRKCREQAKNCNAIINRINRQIDALLVADRMLKTGDIEKQKNPYRPMPFNDQKAFNEGVLFAKDLTITTYNLFGGQDEDDDDSPIGQLLLSAAVPAEQVIESIETEGADLELPPEEKTAAEAEDDDKPLVERVEQLLKKESRKPKRSKKSKTFITGDSKSTI</sequence>
<dbReference type="InterPro" id="IPR055592">
    <property type="entry name" value="DUF7168"/>
</dbReference>
<feature type="compositionally biased region" description="Basic and acidic residues" evidence="2">
    <location>
        <begin position="503"/>
        <end position="515"/>
    </location>
</feature>
<dbReference type="AlphaFoldDB" id="A0A6A6TW24"/>
<evidence type="ECO:0000256" key="2">
    <source>
        <dbReference type="SAM" id="MobiDB-lite"/>
    </source>
</evidence>
<evidence type="ECO:0000313" key="5">
    <source>
        <dbReference type="Proteomes" id="UP000799302"/>
    </source>
</evidence>
<dbReference type="OrthoDB" id="3067443at2759"/>
<feature type="region of interest" description="Disordered" evidence="2">
    <location>
        <begin position="480"/>
        <end position="538"/>
    </location>
</feature>
<keyword evidence="1" id="KW-0175">Coiled coil</keyword>
<keyword evidence="5" id="KW-1185">Reference proteome</keyword>
<dbReference type="Proteomes" id="UP000799302">
    <property type="component" value="Unassembled WGS sequence"/>
</dbReference>
<feature type="compositionally biased region" description="Polar residues" evidence="2">
    <location>
        <begin position="528"/>
        <end position="538"/>
    </location>
</feature>
<organism evidence="4 5">
    <name type="scientific">Microthyrium microscopicum</name>
    <dbReference type="NCBI Taxonomy" id="703497"/>
    <lineage>
        <taxon>Eukaryota</taxon>
        <taxon>Fungi</taxon>
        <taxon>Dikarya</taxon>
        <taxon>Ascomycota</taxon>
        <taxon>Pezizomycotina</taxon>
        <taxon>Dothideomycetes</taxon>
        <taxon>Dothideomycetes incertae sedis</taxon>
        <taxon>Microthyriales</taxon>
        <taxon>Microthyriaceae</taxon>
        <taxon>Microthyrium</taxon>
    </lineage>
</organism>
<protein>
    <recommendedName>
        <fullName evidence="3">DUF7168 domain-containing protein</fullName>
    </recommendedName>
</protein>
<feature type="compositionally biased region" description="Basic residues" evidence="2">
    <location>
        <begin position="516"/>
        <end position="527"/>
    </location>
</feature>
<feature type="compositionally biased region" description="Basic and acidic residues" evidence="2">
    <location>
        <begin position="22"/>
        <end position="43"/>
    </location>
</feature>
<feature type="domain" description="DUF7168" evidence="3">
    <location>
        <begin position="178"/>
        <end position="278"/>
    </location>
</feature>
<feature type="compositionally biased region" description="Basic and acidic residues" evidence="2">
    <location>
        <begin position="67"/>
        <end position="77"/>
    </location>
</feature>
<feature type="compositionally biased region" description="Acidic residues" evidence="2">
    <location>
        <begin position="323"/>
        <end position="343"/>
    </location>
</feature>
<evidence type="ECO:0000313" key="4">
    <source>
        <dbReference type="EMBL" id="KAF2664259.1"/>
    </source>
</evidence>
<feature type="region of interest" description="Disordered" evidence="2">
    <location>
        <begin position="323"/>
        <end position="353"/>
    </location>
</feature>
<name>A0A6A6TW24_9PEZI</name>
<evidence type="ECO:0000256" key="1">
    <source>
        <dbReference type="SAM" id="Coils"/>
    </source>
</evidence>
<dbReference type="Pfam" id="PF23771">
    <property type="entry name" value="DUF7168"/>
    <property type="match status" value="1"/>
</dbReference>
<dbReference type="EMBL" id="MU004243">
    <property type="protein sequence ID" value="KAF2664259.1"/>
    <property type="molecule type" value="Genomic_DNA"/>
</dbReference>
<gene>
    <name evidence="4" type="ORF">BT63DRAFT_460564</name>
</gene>
<feature type="region of interest" description="Disordered" evidence="2">
    <location>
        <begin position="1"/>
        <end position="88"/>
    </location>
</feature>
<accession>A0A6A6TW24</accession>
<evidence type="ECO:0000259" key="3">
    <source>
        <dbReference type="Pfam" id="PF23771"/>
    </source>
</evidence>
<reference evidence="4" key="1">
    <citation type="journal article" date="2020" name="Stud. Mycol.">
        <title>101 Dothideomycetes genomes: a test case for predicting lifestyles and emergence of pathogens.</title>
        <authorList>
            <person name="Haridas S."/>
            <person name="Albert R."/>
            <person name="Binder M."/>
            <person name="Bloem J."/>
            <person name="Labutti K."/>
            <person name="Salamov A."/>
            <person name="Andreopoulos B."/>
            <person name="Baker S."/>
            <person name="Barry K."/>
            <person name="Bills G."/>
            <person name="Bluhm B."/>
            <person name="Cannon C."/>
            <person name="Castanera R."/>
            <person name="Culley D."/>
            <person name="Daum C."/>
            <person name="Ezra D."/>
            <person name="Gonzalez J."/>
            <person name="Henrissat B."/>
            <person name="Kuo A."/>
            <person name="Liang C."/>
            <person name="Lipzen A."/>
            <person name="Lutzoni F."/>
            <person name="Magnuson J."/>
            <person name="Mondo S."/>
            <person name="Nolan M."/>
            <person name="Ohm R."/>
            <person name="Pangilinan J."/>
            <person name="Park H.-J."/>
            <person name="Ramirez L."/>
            <person name="Alfaro M."/>
            <person name="Sun H."/>
            <person name="Tritt A."/>
            <person name="Yoshinaga Y."/>
            <person name="Zwiers L.-H."/>
            <person name="Turgeon B."/>
            <person name="Goodwin S."/>
            <person name="Spatafora J."/>
            <person name="Crous P."/>
            <person name="Grigoriev I."/>
        </authorList>
    </citation>
    <scope>NUCLEOTIDE SEQUENCE</scope>
    <source>
        <strain evidence="4">CBS 115976</strain>
    </source>
</reference>
<feature type="compositionally biased region" description="Acidic residues" evidence="2">
    <location>
        <begin position="480"/>
        <end position="489"/>
    </location>
</feature>